<name>A0A1I6K168_9GAMM</name>
<dbReference type="Pfam" id="PF05137">
    <property type="entry name" value="PilN"/>
    <property type="match status" value="1"/>
</dbReference>
<dbReference type="AlphaFoldDB" id="A0A1I6K168"/>
<evidence type="ECO:0000313" key="3">
    <source>
        <dbReference type="EMBL" id="SFR84924.1"/>
    </source>
</evidence>
<dbReference type="InterPro" id="IPR052534">
    <property type="entry name" value="Extracell_DNA_Util/SecSys_Comp"/>
</dbReference>
<organism evidence="3 4">
    <name type="scientific">Marinobacter daqiaonensis</name>
    <dbReference type="NCBI Taxonomy" id="650891"/>
    <lineage>
        <taxon>Bacteria</taxon>
        <taxon>Pseudomonadati</taxon>
        <taxon>Pseudomonadota</taxon>
        <taxon>Gammaproteobacteria</taxon>
        <taxon>Pseudomonadales</taxon>
        <taxon>Marinobacteraceae</taxon>
        <taxon>Marinobacter</taxon>
    </lineage>
</organism>
<gene>
    <name evidence="3" type="ORF">SAMN05216203_3447</name>
</gene>
<keyword evidence="4" id="KW-1185">Reference proteome</keyword>
<evidence type="ECO:0000256" key="1">
    <source>
        <dbReference type="SAM" id="Coils"/>
    </source>
</evidence>
<dbReference type="STRING" id="650891.SAMN05216203_3447"/>
<dbReference type="RefSeq" id="WP_092016185.1">
    <property type="nucleotide sequence ID" value="NZ_FOYW01000004.1"/>
</dbReference>
<keyword evidence="1" id="KW-0175">Coiled coil</keyword>
<evidence type="ECO:0000313" key="4">
    <source>
        <dbReference type="Proteomes" id="UP000198644"/>
    </source>
</evidence>
<dbReference type="PANTHER" id="PTHR40278">
    <property type="entry name" value="DNA UTILIZATION PROTEIN HOFN"/>
    <property type="match status" value="1"/>
</dbReference>
<feature type="coiled-coil region" evidence="1">
    <location>
        <begin position="53"/>
        <end position="107"/>
    </location>
</feature>
<keyword evidence="2" id="KW-0812">Transmembrane</keyword>
<dbReference type="Proteomes" id="UP000198644">
    <property type="component" value="Unassembled WGS sequence"/>
</dbReference>
<accession>A0A1I6K168</accession>
<keyword evidence="2" id="KW-1133">Transmembrane helix</keyword>
<dbReference type="OrthoDB" id="6876592at2"/>
<dbReference type="InterPro" id="IPR007813">
    <property type="entry name" value="PilN"/>
</dbReference>
<dbReference type="PANTHER" id="PTHR40278:SF1">
    <property type="entry name" value="DNA UTILIZATION PROTEIN HOFN"/>
    <property type="match status" value="1"/>
</dbReference>
<feature type="transmembrane region" description="Helical" evidence="2">
    <location>
        <begin position="21"/>
        <end position="42"/>
    </location>
</feature>
<sequence>MIQQVNLYKAEFQPRRQKLTAFTLILLSVAALVVVLAVGGWFRYEAGHLSTQVAAERADNEKLLATIDRLGQEVQARRPDPELEGALERVTQTLERRRRLLERVERLTGDRSDGFAAPMAALARQVPDELWLTHVLLSGNRVMLEGRTRAGRLVPLYLERLGEEPAFTGQGFGRFELSRGEDHPWIDFRVATRRDGEDGS</sequence>
<reference evidence="3 4" key="1">
    <citation type="submission" date="2016-10" db="EMBL/GenBank/DDBJ databases">
        <authorList>
            <person name="de Groot N.N."/>
        </authorList>
    </citation>
    <scope>NUCLEOTIDE SEQUENCE [LARGE SCALE GENOMIC DNA]</scope>
    <source>
        <strain evidence="3 4">CGMCC 1.9167</strain>
    </source>
</reference>
<keyword evidence="2" id="KW-0472">Membrane</keyword>
<protein>
    <submittedName>
        <fullName evidence="3">MSHA biogenesis protein MshI</fullName>
    </submittedName>
</protein>
<evidence type="ECO:0000256" key="2">
    <source>
        <dbReference type="SAM" id="Phobius"/>
    </source>
</evidence>
<proteinExistence type="predicted"/>
<dbReference type="EMBL" id="FOYW01000004">
    <property type="protein sequence ID" value="SFR84924.1"/>
    <property type="molecule type" value="Genomic_DNA"/>
</dbReference>